<accession>A0AA86QWW6</accession>
<dbReference type="EMBL" id="CATOUU010000937">
    <property type="protein sequence ID" value="CAI9960934.1"/>
    <property type="molecule type" value="Genomic_DNA"/>
</dbReference>
<sequence length="339" mass="37040">MFIKQRTLYLQKKAYGPEYTASNNRCSCKNSNQQCTCQTERCCNQQNPPLTINKGICKSCQDVFGHGVIIKDGKCQCGLNSFGILSKEGDKCSSCQGVVSVDTKTCTSCQQAYGPDYIWDAAQRFCVCSKGNKCSCSTELCCKQNQTHLINGKCTTCLEEVGINYILSNYLQDSSLNLNLPMQQCVCPNPAICKCVTDYCCSLTFQTFYNGVCTSCSQLGQDYAFDEKSKKCIICSELMSQDKQKCVYCSDSIPNSIFSAGSCVCAQNYKFKNGQCVKNSNRTIGLAVGIPVGVFVVGVSAATAKKVVKKAPKTEETTAETVQVAVEDVELVQETVKVE</sequence>
<organism evidence="1">
    <name type="scientific">Hexamita inflata</name>
    <dbReference type="NCBI Taxonomy" id="28002"/>
    <lineage>
        <taxon>Eukaryota</taxon>
        <taxon>Metamonada</taxon>
        <taxon>Diplomonadida</taxon>
        <taxon>Hexamitidae</taxon>
        <taxon>Hexamitinae</taxon>
        <taxon>Hexamita</taxon>
    </lineage>
</organism>
<reference evidence="1" key="1">
    <citation type="submission" date="2023-06" db="EMBL/GenBank/DDBJ databases">
        <authorList>
            <person name="Kurt Z."/>
        </authorList>
    </citation>
    <scope>NUCLEOTIDE SEQUENCE</scope>
</reference>
<comment type="caution">
    <text evidence="1">The sequence shown here is derived from an EMBL/GenBank/DDBJ whole genome shotgun (WGS) entry which is preliminary data.</text>
</comment>
<dbReference type="Proteomes" id="UP001642409">
    <property type="component" value="Unassembled WGS sequence"/>
</dbReference>
<reference evidence="2 3" key="2">
    <citation type="submission" date="2024-07" db="EMBL/GenBank/DDBJ databases">
        <authorList>
            <person name="Akdeniz Z."/>
        </authorList>
    </citation>
    <scope>NUCLEOTIDE SEQUENCE [LARGE SCALE GENOMIC DNA]</scope>
</reference>
<protein>
    <submittedName>
        <fullName evidence="2">Hypothetical_protein</fullName>
    </submittedName>
</protein>
<dbReference type="AlphaFoldDB" id="A0AA86QWW6"/>
<proteinExistence type="predicted"/>
<evidence type="ECO:0000313" key="1">
    <source>
        <dbReference type="EMBL" id="CAI9960934.1"/>
    </source>
</evidence>
<evidence type="ECO:0000313" key="3">
    <source>
        <dbReference type="Proteomes" id="UP001642409"/>
    </source>
</evidence>
<evidence type="ECO:0000313" key="2">
    <source>
        <dbReference type="EMBL" id="CAL5995503.1"/>
    </source>
</evidence>
<name>A0AA86QWW6_9EUKA</name>
<dbReference type="EMBL" id="CAXDID020000033">
    <property type="protein sequence ID" value="CAL5995503.1"/>
    <property type="molecule type" value="Genomic_DNA"/>
</dbReference>
<keyword evidence="3" id="KW-1185">Reference proteome</keyword>
<gene>
    <name evidence="2" type="ORF">HINF_LOCUS14064</name>
    <name evidence="1" type="ORF">HINF_LOCUS48579</name>
</gene>